<dbReference type="InterPro" id="IPR044590">
    <property type="entry name" value="CML48/49/50"/>
</dbReference>
<dbReference type="SUPFAM" id="SSF47473">
    <property type="entry name" value="EF-hand"/>
    <property type="match status" value="1"/>
</dbReference>
<feature type="compositionally biased region" description="Gly residues" evidence="2">
    <location>
        <begin position="96"/>
        <end position="107"/>
    </location>
</feature>
<feature type="compositionally biased region" description="Pro residues" evidence="2">
    <location>
        <begin position="1"/>
        <end position="10"/>
    </location>
</feature>
<dbReference type="CDD" id="cd16180">
    <property type="entry name" value="EFh_PEF_Group_I"/>
    <property type="match status" value="1"/>
</dbReference>
<feature type="region of interest" description="Disordered" evidence="2">
    <location>
        <begin position="1"/>
        <end position="108"/>
    </location>
</feature>
<dbReference type="Pfam" id="PF13499">
    <property type="entry name" value="EF-hand_7"/>
    <property type="match status" value="1"/>
</dbReference>
<dbReference type="Gene3D" id="3.40.50.2000">
    <property type="entry name" value="Glycogen Phosphorylase B"/>
    <property type="match status" value="3"/>
</dbReference>
<evidence type="ECO:0000313" key="4">
    <source>
        <dbReference type="EMBL" id="KAF9593872.1"/>
    </source>
</evidence>
<keyword evidence="5" id="KW-1185">Reference proteome</keyword>
<feature type="compositionally biased region" description="Low complexity" evidence="2">
    <location>
        <begin position="35"/>
        <end position="47"/>
    </location>
</feature>
<dbReference type="AlphaFoldDB" id="A0A835LIM7"/>
<gene>
    <name evidence="4" type="ORF">IFM89_025663</name>
</gene>
<dbReference type="OrthoDB" id="5835829at2759"/>
<protein>
    <recommendedName>
        <fullName evidence="3">EF-hand domain-containing protein</fullName>
    </recommendedName>
</protein>
<feature type="compositionally biased region" description="Pro residues" evidence="2">
    <location>
        <begin position="48"/>
        <end position="64"/>
    </location>
</feature>
<dbReference type="EMBL" id="JADFTS010000008">
    <property type="protein sequence ID" value="KAF9593872.1"/>
    <property type="molecule type" value="Genomic_DNA"/>
</dbReference>
<dbReference type="InterPro" id="IPR011992">
    <property type="entry name" value="EF-hand-dom_pair"/>
</dbReference>
<reference evidence="4 5" key="1">
    <citation type="submission" date="2020-10" db="EMBL/GenBank/DDBJ databases">
        <title>The Coptis chinensis genome and diversification of protoberbering-type alkaloids.</title>
        <authorList>
            <person name="Wang B."/>
            <person name="Shu S."/>
            <person name="Song C."/>
            <person name="Liu Y."/>
        </authorList>
    </citation>
    <scope>NUCLEOTIDE SEQUENCE [LARGE SCALE GENOMIC DNA]</scope>
    <source>
        <strain evidence="4">HL-2020</strain>
        <tissue evidence="4">Leaf</tissue>
    </source>
</reference>
<dbReference type="PROSITE" id="PS00018">
    <property type="entry name" value="EF_HAND_1"/>
    <property type="match status" value="2"/>
</dbReference>
<evidence type="ECO:0000256" key="2">
    <source>
        <dbReference type="SAM" id="MobiDB-lite"/>
    </source>
</evidence>
<feature type="domain" description="EF-hand" evidence="3">
    <location>
        <begin position="130"/>
        <end position="165"/>
    </location>
</feature>
<dbReference type="Gene3D" id="1.10.238.10">
    <property type="entry name" value="EF-hand"/>
    <property type="match status" value="1"/>
</dbReference>
<proteinExistence type="predicted"/>
<feature type="compositionally biased region" description="Low complexity" evidence="2">
    <location>
        <begin position="11"/>
        <end position="26"/>
    </location>
</feature>
<dbReference type="GO" id="GO:0005509">
    <property type="term" value="F:calcium ion binding"/>
    <property type="evidence" value="ECO:0007669"/>
    <property type="project" value="InterPro"/>
</dbReference>
<evidence type="ECO:0000259" key="3">
    <source>
        <dbReference type="PROSITE" id="PS50222"/>
    </source>
</evidence>
<dbReference type="Pfam" id="PF13202">
    <property type="entry name" value="EF-hand_5"/>
    <property type="match status" value="1"/>
</dbReference>
<comment type="caution">
    <text evidence="4">The sequence shown here is derived from an EMBL/GenBank/DDBJ whole genome shotgun (WGS) entry which is preliminary data.</text>
</comment>
<keyword evidence="1" id="KW-0106">Calcium</keyword>
<evidence type="ECO:0000256" key="1">
    <source>
        <dbReference type="ARBA" id="ARBA00022837"/>
    </source>
</evidence>
<name>A0A835LIM7_9MAGN</name>
<dbReference type="SMART" id="SM00054">
    <property type="entry name" value="EFh"/>
    <property type="match status" value="2"/>
</dbReference>
<dbReference type="PANTHER" id="PTHR46824">
    <property type="entry name" value="CALCIUM-BINDING PROTEIN CML48-RELATED"/>
    <property type="match status" value="1"/>
</dbReference>
<dbReference type="InterPro" id="IPR018247">
    <property type="entry name" value="EF_Hand_1_Ca_BS"/>
</dbReference>
<sequence>MSGYNQPPPSGYNYGSPPTAQPYAPYGAPPPPQPHTSSQPYNPYGASAPPPAAPYGAQPPPQGEKPPKNKYETGTGTGTGMGTGYNTAPPPSTHGYGVGGGSSGGGSYPPPPTYGSSPFAALVPSVFPPGTDPNIVACFQMADRDGSGLIDDIELQSVLSSYNQSFSIRTVHLLMYHFTNTNTRKIGPKEFTAVFYSLQNWRSIFERFDRDRSGKIDSSELQQALLSLGFSVSPVILDLLVSKFDKSGGRNKAIEYDNFIECCLTVKGLTEKFKEKDTGYTGSATFTYESFMLTEREPIFHSCIIVFRVGIQLVGKFLSYRVTAPVRMPCYLSSEGFIQPTLKPQFSTLAKNITNIMKNRDTTLQFPGRPPMLPSHMPKPVLDHTDEAYQGFLLCSSHLPKSKDQRNHCQVVRIALLYPRALKVISEGLCVPHSPLAVATHFLHRTMDCILGSFSKAQLKEIAFGLEKSGQRFSWVVLSPSYEDNLKNFTTPAEPRLNDILTAGSLNKMTGTEVVSAGVPMVAWSLYAEQRINIAILVEEMKLA</sequence>
<dbReference type="Proteomes" id="UP000631114">
    <property type="component" value="Unassembled WGS sequence"/>
</dbReference>
<dbReference type="PANTHER" id="PTHR46824:SF1">
    <property type="entry name" value="CALCIUM-BINDING PROTEIN CML49-RELATED"/>
    <property type="match status" value="1"/>
</dbReference>
<accession>A0A835LIM7</accession>
<dbReference type="SUPFAM" id="SSF53756">
    <property type="entry name" value="UDP-Glycosyltransferase/glycogen phosphorylase"/>
    <property type="match status" value="1"/>
</dbReference>
<organism evidence="4 5">
    <name type="scientific">Coptis chinensis</name>
    <dbReference type="NCBI Taxonomy" id="261450"/>
    <lineage>
        <taxon>Eukaryota</taxon>
        <taxon>Viridiplantae</taxon>
        <taxon>Streptophyta</taxon>
        <taxon>Embryophyta</taxon>
        <taxon>Tracheophyta</taxon>
        <taxon>Spermatophyta</taxon>
        <taxon>Magnoliopsida</taxon>
        <taxon>Ranunculales</taxon>
        <taxon>Ranunculaceae</taxon>
        <taxon>Coptidoideae</taxon>
        <taxon>Coptis</taxon>
    </lineage>
</organism>
<dbReference type="InterPro" id="IPR002048">
    <property type="entry name" value="EF_hand_dom"/>
</dbReference>
<feature type="domain" description="EF-hand" evidence="3">
    <location>
        <begin position="196"/>
        <end position="231"/>
    </location>
</feature>
<evidence type="ECO:0000313" key="5">
    <source>
        <dbReference type="Proteomes" id="UP000631114"/>
    </source>
</evidence>
<dbReference type="PROSITE" id="PS50222">
    <property type="entry name" value="EF_HAND_2"/>
    <property type="match status" value="2"/>
</dbReference>